<feature type="transmembrane region" description="Helical" evidence="6">
    <location>
        <begin position="85"/>
        <end position="106"/>
    </location>
</feature>
<keyword evidence="5 6" id="KW-0472">Membrane</keyword>
<evidence type="ECO:0000259" key="7">
    <source>
        <dbReference type="Pfam" id="PF02683"/>
    </source>
</evidence>
<evidence type="ECO:0000313" key="9">
    <source>
        <dbReference type="Proteomes" id="UP000284177"/>
    </source>
</evidence>
<evidence type="ECO:0000256" key="3">
    <source>
        <dbReference type="ARBA" id="ARBA00022692"/>
    </source>
</evidence>
<dbReference type="InterPro" id="IPR051790">
    <property type="entry name" value="Cytochrome_c-biogenesis_DsbD"/>
</dbReference>
<dbReference type="OrthoDB" id="9809733at2"/>
<dbReference type="InterPro" id="IPR003834">
    <property type="entry name" value="Cyt_c_assmbl_TM_dom"/>
</dbReference>
<gene>
    <name evidence="8" type="ORF">BET03_13200</name>
</gene>
<feature type="transmembrane region" description="Helical" evidence="6">
    <location>
        <begin position="53"/>
        <end position="79"/>
    </location>
</feature>
<comment type="caution">
    <text evidence="8">The sequence shown here is derived from an EMBL/GenBank/DDBJ whole genome shotgun (WGS) entry which is preliminary data.</text>
</comment>
<protein>
    <submittedName>
        <fullName evidence="8">Cytochrome c biogenesis protein CcdA</fullName>
    </submittedName>
</protein>
<keyword evidence="4 6" id="KW-1133">Transmembrane helix</keyword>
<feature type="transmembrane region" description="Helical" evidence="6">
    <location>
        <begin position="196"/>
        <end position="216"/>
    </location>
</feature>
<dbReference type="PANTHER" id="PTHR31272:SF4">
    <property type="entry name" value="CYTOCHROME C-TYPE BIOGENESIS PROTEIN HI_1454-RELATED"/>
    <property type="match status" value="1"/>
</dbReference>
<evidence type="ECO:0000256" key="2">
    <source>
        <dbReference type="ARBA" id="ARBA00006143"/>
    </source>
</evidence>
<evidence type="ECO:0000256" key="1">
    <source>
        <dbReference type="ARBA" id="ARBA00004141"/>
    </source>
</evidence>
<dbReference type="GO" id="GO:0017004">
    <property type="term" value="P:cytochrome complex assembly"/>
    <property type="evidence" value="ECO:0007669"/>
    <property type="project" value="InterPro"/>
</dbReference>
<comment type="similarity">
    <text evidence="2">Belongs to the DsbD family.</text>
</comment>
<accession>A0A419T0D4</accession>
<dbReference type="Proteomes" id="UP000284177">
    <property type="component" value="Unassembled WGS sequence"/>
</dbReference>
<keyword evidence="9" id="KW-1185">Reference proteome</keyword>
<name>A0A419T0D4_9FIRM</name>
<dbReference type="GO" id="GO:0016020">
    <property type="term" value="C:membrane"/>
    <property type="evidence" value="ECO:0007669"/>
    <property type="project" value="UniProtKB-SubCell"/>
</dbReference>
<dbReference type="AlphaFoldDB" id="A0A419T0D4"/>
<evidence type="ECO:0000256" key="4">
    <source>
        <dbReference type="ARBA" id="ARBA00022989"/>
    </source>
</evidence>
<feature type="transmembrane region" description="Helical" evidence="6">
    <location>
        <begin position="163"/>
        <end position="184"/>
    </location>
</feature>
<dbReference type="EMBL" id="MCIB01000027">
    <property type="protein sequence ID" value="RKD30906.1"/>
    <property type="molecule type" value="Genomic_DNA"/>
</dbReference>
<keyword evidence="3 6" id="KW-0812">Transmembrane</keyword>
<dbReference type="PANTHER" id="PTHR31272">
    <property type="entry name" value="CYTOCHROME C-TYPE BIOGENESIS PROTEIN HI_1454-RELATED"/>
    <property type="match status" value="1"/>
</dbReference>
<proteinExistence type="inferred from homology"/>
<sequence>MGDISLIMALVAGFLSFFSPCVFPIVPGYVMYITGSTMEEEVQDRKLLTISRALGFVLGFTIIFMIMGISASFIGKLFIKYQREFTKISGLLIIIFGLNMLGVIKLDFLNKQKKIKLPKVTGWVSSVAIGMAFAAGWTPCVGTVLASILLYAGTTATLSKGAFMLFIYSLGLAIPFILTALIIDRFSKFVTNSEKALKYISKIGGIVIIIMGLLIFTNKINTIAKIFI</sequence>
<evidence type="ECO:0000256" key="6">
    <source>
        <dbReference type="SAM" id="Phobius"/>
    </source>
</evidence>
<reference evidence="8 9" key="1">
    <citation type="submission" date="2016-08" db="EMBL/GenBank/DDBJ databases">
        <title>Novel Firmicutes and Novel Genomes.</title>
        <authorList>
            <person name="Poppleton D.I."/>
            <person name="Gribaldo S."/>
        </authorList>
    </citation>
    <scope>NUCLEOTIDE SEQUENCE [LARGE SCALE GENOMIC DNA]</scope>
    <source>
        <strain evidence="8 9">CTT3</strain>
    </source>
</reference>
<feature type="domain" description="Cytochrome C biogenesis protein transmembrane" evidence="7">
    <location>
        <begin position="6"/>
        <end position="214"/>
    </location>
</feature>
<dbReference type="RefSeq" id="WP_120169855.1">
    <property type="nucleotide sequence ID" value="NZ_MCIB01000027.1"/>
</dbReference>
<dbReference type="Pfam" id="PF02683">
    <property type="entry name" value="DsbD_TM"/>
    <property type="match status" value="1"/>
</dbReference>
<comment type="subcellular location">
    <subcellularLocation>
        <location evidence="1">Membrane</location>
        <topology evidence="1">Multi-pass membrane protein</topology>
    </subcellularLocation>
</comment>
<evidence type="ECO:0000313" key="8">
    <source>
        <dbReference type="EMBL" id="RKD30906.1"/>
    </source>
</evidence>
<organism evidence="8 9">
    <name type="scientific">Thermohalobacter berrensis</name>
    <dbReference type="NCBI Taxonomy" id="99594"/>
    <lineage>
        <taxon>Bacteria</taxon>
        <taxon>Bacillati</taxon>
        <taxon>Bacillota</taxon>
        <taxon>Tissierellia</taxon>
        <taxon>Tissierellales</taxon>
        <taxon>Thermohalobacteraceae</taxon>
        <taxon>Thermohalobacter</taxon>
    </lineage>
</organism>
<evidence type="ECO:0000256" key="5">
    <source>
        <dbReference type="ARBA" id="ARBA00023136"/>
    </source>
</evidence>
<feature type="transmembrane region" description="Helical" evidence="6">
    <location>
        <begin position="127"/>
        <end position="151"/>
    </location>
</feature>
<feature type="transmembrane region" description="Helical" evidence="6">
    <location>
        <begin position="6"/>
        <end position="32"/>
    </location>
</feature>